<proteinExistence type="predicted"/>
<name>A0A3N4ICH2_ASCIM</name>
<accession>A0A3N4ICH2</accession>
<dbReference type="Proteomes" id="UP000275078">
    <property type="component" value="Unassembled WGS sequence"/>
</dbReference>
<sequence>MPAYEMRRLKLQRQLPNTSPEVGVQSLRKRVIWITAFHPEAIAMAPRGQTKRSQFYSSSPSRLRQHYLKLRKEALVQQQVKIKEPYIRCSLLSLPNELLIPIILLIDNPYILLFLSSTCHRLHNIINDPRIQHRYRAQASHWFRSSIGGLLSHIIQQAQTDPDSYLWHDGINRAPDFGPEEYRPHQSRKGRGTRLWDNKGSEFERKSLNWRPSSYGMHTILPWSQERMKRFHEKVIWEAEKTKHGWIDPPGYGEVVLGWELLQIYNRWFRFNNGGPLSELQYIFLQLEQATETEHSAKMAARQRKTKGWHEVDAFFCHWQSSINPGRRRWRDPRGFAMMPYHNWGHGHWQS</sequence>
<feature type="domain" description="F-box" evidence="1">
    <location>
        <begin position="88"/>
        <end position="138"/>
    </location>
</feature>
<dbReference type="EMBL" id="ML119666">
    <property type="protein sequence ID" value="RPA83166.1"/>
    <property type="molecule type" value="Genomic_DNA"/>
</dbReference>
<evidence type="ECO:0000313" key="3">
    <source>
        <dbReference type="Proteomes" id="UP000275078"/>
    </source>
</evidence>
<dbReference type="InterPro" id="IPR001810">
    <property type="entry name" value="F-box_dom"/>
</dbReference>
<protein>
    <recommendedName>
        <fullName evidence="1">F-box domain-containing protein</fullName>
    </recommendedName>
</protein>
<gene>
    <name evidence="2" type="ORF">BJ508DRAFT_304905</name>
</gene>
<keyword evidence="3" id="KW-1185">Reference proteome</keyword>
<dbReference type="AlphaFoldDB" id="A0A3N4ICH2"/>
<organism evidence="2 3">
    <name type="scientific">Ascobolus immersus RN42</name>
    <dbReference type="NCBI Taxonomy" id="1160509"/>
    <lineage>
        <taxon>Eukaryota</taxon>
        <taxon>Fungi</taxon>
        <taxon>Dikarya</taxon>
        <taxon>Ascomycota</taxon>
        <taxon>Pezizomycotina</taxon>
        <taxon>Pezizomycetes</taxon>
        <taxon>Pezizales</taxon>
        <taxon>Ascobolaceae</taxon>
        <taxon>Ascobolus</taxon>
    </lineage>
</organism>
<dbReference type="PROSITE" id="PS50181">
    <property type="entry name" value="FBOX"/>
    <property type="match status" value="1"/>
</dbReference>
<reference evidence="2 3" key="1">
    <citation type="journal article" date="2018" name="Nat. Ecol. Evol.">
        <title>Pezizomycetes genomes reveal the molecular basis of ectomycorrhizal truffle lifestyle.</title>
        <authorList>
            <person name="Murat C."/>
            <person name="Payen T."/>
            <person name="Noel B."/>
            <person name="Kuo A."/>
            <person name="Morin E."/>
            <person name="Chen J."/>
            <person name="Kohler A."/>
            <person name="Krizsan K."/>
            <person name="Balestrini R."/>
            <person name="Da Silva C."/>
            <person name="Montanini B."/>
            <person name="Hainaut M."/>
            <person name="Levati E."/>
            <person name="Barry K.W."/>
            <person name="Belfiori B."/>
            <person name="Cichocki N."/>
            <person name="Clum A."/>
            <person name="Dockter R.B."/>
            <person name="Fauchery L."/>
            <person name="Guy J."/>
            <person name="Iotti M."/>
            <person name="Le Tacon F."/>
            <person name="Lindquist E.A."/>
            <person name="Lipzen A."/>
            <person name="Malagnac F."/>
            <person name="Mello A."/>
            <person name="Molinier V."/>
            <person name="Miyauchi S."/>
            <person name="Poulain J."/>
            <person name="Riccioni C."/>
            <person name="Rubini A."/>
            <person name="Sitrit Y."/>
            <person name="Splivallo R."/>
            <person name="Traeger S."/>
            <person name="Wang M."/>
            <person name="Zifcakova L."/>
            <person name="Wipf D."/>
            <person name="Zambonelli A."/>
            <person name="Paolocci F."/>
            <person name="Nowrousian M."/>
            <person name="Ottonello S."/>
            <person name="Baldrian P."/>
            <person name="Spatafora J.W."/>
            <person name="Henrissat B."/>
            <person name="Nagy L.G."/>
            <person name="Aury J.M."/>
            <person name="Wincker P."/>
            <person name="Grigoriev I.V."/>
            <person name="Bonfante P."/>
            <person name="Martin F.M."/>
        </authorList>
    </citation>
    <scope>NUCLEOTIDE SEQUENCE [LARGE SCALE GENOMIC DNA]</scope>
    <source>
        <strain evidence="2 3">RN42</strain>
    </source>
</reference>
<evidence type="ECO:0000259" key="1">
    <source>
        <dbReference type="PROSITE" id="PS50181"/>
    </source>
</evidence>
<evidence type="ECO:0000313" key="2">
    <source>
        <dbReference type="EMBL" id="RPA83166.1"/>
    </source>
</evidence>